<feature type="region of interest" description="Disordered" evidence="1">
    <location>
        <begin position="308"/>
        <end position="332"/>
    </location>
</feature>
<dbReference type="AlphaFoldDB" id="A0A813N7G5"/>
<name>A0A813N7G5_ADIRI</name>
<evidence type="ECO:0000256" key="2">
    <source>
        <dbReference type="SAM" id="Phobius"/>
    </source>
</evidence>
<keyword evidence="2" id="KW-1133">Transmembrane helix</keyword>
<evidence type="ECO:0000313" key="3">
    <source>
        <dbReference type="EMBL" id="CAF0735499.1"/>
    </source>
</evidence>
<organism evidence="3 6">
    <name type="scientific">Adineta ricciae</name>
    <name type="common">Rotifer</name>
    <dbReference type="NCBI Taxonomy" id="249248"/>
    <lineage>
        <taxon>Eukaryota</taxon>
        <taxon>Metazoa</taxon>
        <taxon>Spiralia</taxon>
        <taxon>Gnathifera</taxon>
        <taxon>Rotifera</taxon>
        <taxon>Eurotatoria</taxon>
        <taxon>Bdelloidea</taxon>
        <taxon>Adinetida</taxon>
        <taxon>Adinetidae</taxon>
        <taxon>Adineta</taxon>
    </lineage>
</organism>
<accession>A0A813N7G5</accession>
<feature type="transmembrane region" description="Helical" evidence="2">
    <location>
        <begin position="29"/>
        <end position="53"/>
    </location>
</feature>
<gene>
    <name evidence="3" type="ORF">EDS130_LOCUS1404</name>
    <name evidence="4" type="ORF">XAT740_LOCUS39412</name>
</gene>
<comment type="caution">
    <text evidence="3">The sequence shown here is derived from an EMBL/GenBank/DDBJ whole genome shotgun (WGS) entry which is preliminary data.</text>
</comment>
<sequence>MAKKAKDTTAAAAKKKPAAPLDPVKARKLLSLLGAVALLLAIAAFVLQLLAVLSHHWKWQSTNIDPLTSQDSRYPRAHIYNDSRLDQEYGLYSRNIKLYANNDEQLDLWASTRFPRLDADEDSLHRCLSQTSTLRGAFLTCSCRVVSPDYCHCRRHAYWSWVIFFEVAALVLLGLALLVTALVSTDFNPLLRLAAAGLAILAFLFLFIGLILILSYLKRETQSLADAYPHIHQRLTGKLGLTHEPYRGKRTKQSVLHQVVRRQAHETYRLYPLGEGQHPHNATHYQEFSHELNNYVFKPYSDLYPGGAPYAPQPRQSANQAPQRQQSTHSNYGPVIGYDQVFDNTRAGLGWSTVLSILAMILALLYPLLLAYAWLTDKKLNPTTKKTTTTTTTTTQAEYVPLTQEIPASDVVVSRPAIPTEYDHRRPIGEALVKTQHVPHPTPERVEVRDVVITDPEAPVVQTTTHEQTTTATNA</sequence>
<dbReference type="OrthoDB" id="10046487at2759"/>
<dbReference type="EMBL" id="CAJNOJ010000003">
    <property type="protein sequence ID" value="CAF0735499.1"/>
    <property type="molecule type" value="Genomic_DNA"/>
</dbReference>
<dbReference type="EMBL" id="CAJNOR010004365">
    <property type="protein sequence ID" value="CAF1496785.1"/>
    <property type="molecule type" value="Genomic_DNA"/>
</dbReference>
<feature type="transmembrane region" description="Helical" evidence="2">
    <location>
        <begin position="354"/>
        <end position="375"/>
    </location>
</feature>
<dbReference type="Gene3D" id="1.20.140.150">
    <property type="match status" value="1"/>
</dbReference>
<evidence type="ECO:0000256" key="1">
    <source>
        <dbReference type="SAM" id="MobiDB-lite"/>
    </source>
</evidence>
<evidence type="ECO:0000313" key="4">
    <source>
        <dbReference type="EMBL" id="CAF1496785.1"/>
    </source>
</evidence>
<keyword evidence="5" id="KW-1185">Reference proteome</keyword>
<evidence type="ECO:0000313" key="5">
    <source>
        <dbReference type="Proteomes" id="UP000663828"/>
    </source>
</evidence>
<proteinExistence type="predicted"/>
<feature type="compositionally biased region" description="Polar residues" evidence="1">
    <location>
        <begin position="314"/>
        <end position="331"/>
    </location>
</feature>
<evidence type="ECO:0000313" key="6">
    <source>
        <dbReference type="Proteomes" id="UP000663852"/>
    </source>
</evidence>
<dbReference type="Proteomes" id="UP000663852">
    <property type="component" value="Unassembled WGS sequence"/>
</dbReference>
<reference evidence="3" key="1">
    <citation type="submission" date="2021-02" db="EMBL/GenBank/DDBJ databases">
        <authorList>
            <person name="Nowell W R."/>
        </authorList>
    </citation>
    <scope>NUCLEOTIDE SEQUENCE</scope>
</reference>
<keyword evidence="2" id="KW-0812">Transmembrane</keyword>
<keyword evidence="2" id="KW-0472">Membrane</keyword>
<dbReference type="Proteomes" id="UP000663828">
    <property type="component" value="Unassembled WGS sequence"/>
</dbReference>
<protein>
    <submittedName>
        <fullName evidence="3">Uncharacterized protein</fullName>
    </submittedName>
</protein>
<feature type="transmembrane region" description="Helical" evidence="2">
    <location>
        <begin position="190"/>
        <end position="214"/>
    </location>
</feature>
<feature type="transmembrane region" description="Helical" evidence="2">
    <location>
        <begin position="158"/>
        <end position="184"/>
    </location>
</feature>